<protein>
    <recommendedName>
        <fullName evidence="2">site-specific DNA-methyltransferase (adenine-specific)</fullName>
        <ecNumber evidence="2">2.1.1.72</ecNumber>
    </recommendedName>
</protein>
<dbReference type="Gene3D" id="3.40.50.150">
    <property type="entry name" value="Vaccinia Virus protein VP39"/>
    <property type="match status" value="1"/>
</dbReference>
<dbReference type="Proteomes" id="UP000031338">
    <property type="component" value="Unassembled WGS sequence"/>
</dbReference>
<dbReference type="STRING" id="48936.NJ75_02445"/>
<accession>A0A0B8ZRR3</accession>
<reference evidence="8 9" key="1">
    <citation type="submission" date="2014-10" db="EMBL/GenBank/DDBJ databases">
        <title>Draft genome sequence of Novosphingobium subterraneum DSM 12447.</title>
        <authorList>
            <person name="Gan H.M."/>
            <person name="Gan H.Y."/>
            <person name="Savka M.A."/>
        </authorList>
    </citation>
    <scope>NUCLEOTIDE SEQUENCE [LARGE SCALE GENOMIC DNA]</scope>
    <source>
        <strain evidence="8 9">DSM 12447</strain>
    </source>
</reference>
<dbReference type="AlphaFoldDB" id="A0A0B8ZRR3"/>
<dbReference type="InterPro" id="IPR050953">
    <property type="entry name" value="N4_N6_ade-DNA_methylase"/>
</dbReference>
<name>A0A0B8ZRR3_9SPHN</name>
<evidence type="ECO:0000313" key="9">
    <source>
        <dbReference type="Proteomes" id="UP000031338"/>
    </source>
</evidence>
<evidence type="ECO:0000256" key="6">
    <source>
        <dbReference type="ARBA" id="ARBA00047942"/>
    </source>
</evidence>
<dbReference type="GO" id="GO:0008170">
    <property type="term" value="F:N-methyltransferase activity"/>
    <property type="evidence" value="ECO:0007669"/>
    <property type="project" value="InterPro"/>
</dbReference>
<gene>
    <name evidence="8" type="ORF">NJ75_02445</name>
</gene>
<evidence type="ECO:0000256" key="5">
    <source>
        <dbReference type="ARBA" id="ARBA00022747"/>
    </source>
</evidence>
<dbReference type="Pfam" id="PF02384">
    <property type="entry name" value="N6_Mtase"/>
    <property type="match status" value="1"/>
</dbReference>
<comment type="catalytic activity">
    <reaction evidence="6">
        <text>a 2'-deoxyadenosine in DNA + S-adenosyl-L-methionine = an N(6)-methyl-2'-deoxyadenosine in DNA + S-adenosyl-L-homocysteine + H(+)</text>
        <dbReference type="Rhea" id="RHEA:15197"/>
        <dbReference type="Rhea" id="RHEA-COMP:12418"/>
        <dbReference type="Rhea" id="RHEA-COMP:12419"/>
        <dbReference type="ChEBI" id="CHEBI:15378"/>
        <dbReference type="ChEBI" id="CHEBI:57856"/>
        <dbReference type="ChEBI" id="CHEBI:59789"/>
        <dbReference type="ChEBI" id="CHEBI:90615"/>
        <dbReference type="ChEBI" id="CHEBI:90616"/>
        <dbReference type="EC" id="2.1.1.72"/>
    </reaction>
</comment>
<keyword evidence="4" id="KW-0808">Transferase</keyword>
<keyword evidence="5" id="KW-0680">Restriction system</keyword>
<dbReference type="PROSITE" id="PS00092">
    <property type="entry name" value="N6_MTASE"/>
    <property type="match status" value="1"/>
</dbReference>
<organism evidence="8 9">
    <name type="scientific">Novosphingobium subterraneum</name>
    <dbReference type="NCBI Taxonomy" id="48936"/>
    <lineage>
        <taxon>Bacteria</taxon>
        <taxon>Pseudomonadati</taxon>
        <taxon>Pseudomonadota</taxon>
        <taxon>Alphaproteobacteria</taxon>
        <taxon>Sphingomonadales</taxon>
        <taxon>Sphingomonadaceae</taxon>
        <taxon>Novosphingobium</taxon>
    </lineage>
</organism>
<dbReference type="PANTHER" id="PTHR33841:SF1">
    <property type="entry name" value="DNA METHYLTRANSFERASE A"/>
    <property type="match status" value="1"/>
</dbReference>
<dbReference type="PANTHER" id="PTHR33841">
    <property type="entry name" value="DNA METHYLTRANSFERASE YEEA-RELATED"/>
    <property type="match status" value="1"/>
</dbReference>
<dbReference type="InterPro" id="IPR002052">
    <property type="entry name" value="DNA_methylase_N6_adenine_CS"/>
</dbReference>
<comment type="similarity">
    <text evidence="1">Belongs to the N(4)/N(6)-methyltransferase family.</text>
</comment>
<dbReference type="InterPro" id="IPR003356">
    <property type="entry name" value="DNA_methylase_A-5"/>
</dbReference>
<dbReference type="PATRIC" id="fig|48936.3.peg.2454"/>
<evidence type="ECO:0000256" key="3">
    <source>
        <dbReference type="ARBA" id="ARBA00022603"/>
    </source>
</evidence>
<dbReference type="GO" id="GO:0032259">
    <property type="term" value="P:methylation"/>
    <property type="evidence" value="ECO:0007669"/>
    <property type="project" value="UniProtKB-KW"/>
</dbReference>
<comment type="caution">
    <text evidence="8">The sequence shown here is derived from an EMBL/GenBank/DDBJ whole genome shotgun (WGS) entry which is preliminary data.</text>
</comment>
<dbReference type="RefSeq" id="WP_052242435.1">
    <property type="nucleotide sequence ID" value="NZ_JRVC01000011.1"/>
</dbReference>
<dbReference type="InterPro" id="IPR029063">
    <property type="entry name" value="SAM-dependent_MTases_sf"/>
</dbReference>
<dbReference type="EMBL" id="JRVC01000011">
    <property type="protein sequence ID" value="KHS45840.1"/>
    <property type="molecule type" value="Genomic_DNA"/>
</dbReference>
<evidence type="ECO:0000256" key="4">
    <source>
        <dbReference type="ARBA" id="ARBA00022679"/>
    </source>
</evidence>
<evidence type="ECO:0000313" key="8">
    <source>
        <dbReference type="EMBL" id="KHS45840.1"/>
    </source>
</evidence>
<dbReference type="SUPFAM" id="SSF53335">
    <property type="entry name" value="S-adenosyl-L-methionine-dependent methyltransferases"/>
    <property type="match status" value="1"/>
</dbReference>
<evidence type="ECO:0000259" key="7">
    <source>
        <dbReference type="Pfam" id="PF02384"/>
    </source>
</evidence>
<evidence type="ECO:0000256" key="2">
    <source>
        <dbReference type="ARBA" id="ARBA00011900"/>
    </source>
</evidence>
<dbReference type="GO" id="GO:0009307">
    <property type="term" value="P:DNA restriction-modification system"/>
    <property type="evidence" value="ECO:0007669"/>
    <property type="project" value="UniProtKB-KW"/>
</dbReference>
<proteinExistence type="inferred from homology"/>
<dbReference type="EC" id="2.1.1.72" evidence="2"/>
<dbReference type="GO" id="GO:0009007">
    <property type="term" value="F:site-specific DNA-methyltransferase (adenine-specific) activity"/>
    <property type="evidence" value="ECO:0007669"/>
    <property type="project" value="UniProtKB-EC"/>
</dbReference>
<dbReference type="GO" id="GO:0003677">
    <property type="term" value="F:DNA binding"/>
    <property type="evidence" value="ECO:0007669"/>
    <property type="project" value="InterPro"/>
</dbReference>
<sequence>MSSDHVTSWLEKLGYAAEPNLLHMADETIPDAHPYGLEIRTLLNADGAIRARAVFEVEGVPTVVFVGRDDTPLTGAELDLARKKIWNQNLATIVIEVMGTQALAVPARKLKQAGEKLALDEARPDGPFSALDVATANLSRRMPEWFDVKARVDRKLLYNLSTTVKKLTETGFADAVDARTRRRLAELLMGQLLFISYLEHREIVGETYRDRRKVSQLPSLVGDGDRDGLRSLIDNLRADFNGDFLGDDRHDPWQSLNETGFGLLNQFLRRTDMETGQGDFWNYDFSYIPVELLSGLYEKFLTPEEQAKEGAYYTPRNLAMLAVDQALLQSPDPLSETIFDGACGSGILLTTAYRRLLALSEADKGRKLGFAERGALLKRQIFGGDINFMACRVTAFSLYLSLLEGLDPTDILEAQERDGTKLPSLKDSNLAHGRAHADFFKADHVFAGKRFSLIISNPPWAEPEGESHTTADDWAAQAKMPFVRRQIAGAYALRASEFLAPGGRICLILPIGQLLGASSADFVAQLLRLYCPERLINFGDLQGLLFPTAENTCHVFLGCVRDRNAGDLVPFGETFEYLVPKADLSLALGRLTMQSADRHQLQTRSVTEDPQLLVTMMWGDASDLAIWSRLSVRGTFGDFWGGPRKTRRWTNRKGIHLQDKSRDAVDAAPLRKHRFIPIAALSAGSPVLHPALLTAWPANFTTVVGLSEEVRAVFDGPRVVFPDGFSRGEQNIRAVYYDKPASFTHSVGVIAGPKEDAALLKFAAVYLRSTLARYFLMMRGWKMLCERNSLHLADVEPFPFFAPEHAPDPDAAAQAIAQVAARVDAIAGLEEIEQAPYYQAIRDELDEAIFTYFGLEDQERALIRETVTLLMPSIRPRSFKSLDTPAQHLVEEKQLGIYARVLAQALSEWRERMGGRGRFKVEVASSDPSRAGPSGIVRVLYENVMLHGAEYAAQVSDELVLLTLDQLRRSGLRTLHSGDFLTLVPDARFWVDGTLYLVRPLTKRSWTVRQALRDATRIVRDVQSAGGAGKPVIAA</sequence>
<evidence type="ECO:0000256" key="1">
    <source>
        <dbReference type="ARBA" id="ARBA00006594"/>
    </source>
</evidence>
<dbReference type="PRINTS" id="PR00507">
    <property type="entry name" value="N12N6MTFRASE"/>
</dbReference>
<keyword evidence="3 8" id="KW-0489">Methyltransferase</keyword>
<feature type="domain" description="DNA methylase adenine-specific" evidence="7">
    <location>
        <begin position="292"/>
        <end position="516"/>
    </location>
</feature>
<keyword evidence="9" id="KW-1185">Reference proteome</keyword>